<comment type="similarity">
    <text evidence="3 7">Belongs to the flagella basal body rod proteins family.</text>
</comment>
<keyword evidence="12" id="KW-1185">Reference proteome</keyword>
<dbReference type="RefSeq" id="WP_344254924.1">
    <property type="nucleotide sequence ID" value="NZ_BAAARE010000008.1"/>
</dbReference>
<dbReference type="InterPro" id="IPR053927">
    <property type="entry name" value="FlgK_helical"/>
</dbReference>
<protein>
    <recommendedName>
        <fullName evidence="4 7">Flagellar hook-associated protein 1</fullName>
        <shortName evidence="7">HAP1</shortName>
    </recommendedName>
</protein>
<keyword evidence="11" id="KW-0282">Flagellum</keyword>
<proteinExistence type="inferred from homology"/>
<evidence type="ECO:0000313" key="12">
    <source>
        <dbReference type="Proteomes" id="UP001500730"/>
    </source>
</evidence>
<feature type="domain" description="Flagellar basal body rod protein N-terminal" evidence="8">
    <location>
        <begin position="9"/>
        <end position="37"/>
    </location>
</feature>
<dbReference type="Pfam" id="PF00460">
    <property type="entry name" value="Flg_bb_rod"/>
    <property type="match status" value="1"/>
</dbReference>
<evidence type="ECO:0000256" key="4">
    <source>
        <dbReference type="ARBA" id="ARBA00016244"/>
    </source>
</evidence>
<comment type="caution">
    <text evidence="11">The sequence shown here is derived from an EMBL/GenBank/DDBJ whole genome shotgun (WGS) entry which is preliminary data.</text>
</comment>
<accession>A0ABP5YQN7</accession>
<dbReference type="EMBL" id="BAAARE010000008">
    <property type="protein sequence ID" value="GAA2483527.1"/>
    <property type="molecule type" value="Genomic_DNA"/>
</dbReference>
<evidence type="ECO:0000256" key="1">
    <source>
        <dbReference type="ARBA" id="ARBA00004365"/>
    </source>
</evidence>
<feature type="domain" description="Flagellar basal-body/hook protein C-terminal" evidence="9">
    <location>
        <begin position="423"/>
        <end position="466"/>
    </location>
</feature>
<comment type="subcellular location">
    <subcellularLocation>
        <location evidence="1 7">Bacterial flagellum</location>
    </subcellularLocation>
    <subcellularLocation>
        <location evidence="2 7">Secreted</location>
    </subcellularLocation>
</comment>
<dbReference type="InterPro" id="IPR001444">
    <property type="entry name" value="Flag_bb_rod_N"/>
</dbReference>
<dbReference type="InterPro" id="IPR002371">
    <property type="entry name" value="FlgK"/>
</dbReference>
<evidence type="ECO:0000256" key="3">
    <source>
        <dbReference type="ARBA" id="ARBA00009677"/>
    </source>
</evidence>
<name>A0ABP5YQN7_9MICO</name>
<keyword evidence="11" id="KW-0969">Cilium</keyword>
<evidence type="ECO:0000256" key="2">
    <source>
        <dbReference type="ARBA" id="ARBA00004613"/>
    </source>
</evidence>
<evidence type="ECO:0000259" key="9">
    <source>
        <dbReference type="Pfam" id="PF06429"/>
    </source>
</evidence>
<evidence type="ECO:0000313" key="11">
    <source>
        <dbReference type="EMBL" id="GAA2483527.1"/>
    </source>
</evidence>
<evidence type="ECO:0000256" key="5">
    <source>
        <dbReference type="ARBA" id="ARBA00022525"/>
    </source>
</evidence>
<dbReference type="PANTHER" id="PTHR30033:SF1">
    <property type="entry name" value="FLAGELLAR HOOK-ASSOCIATED PROTEIN 1"/>
    <property type="match status" value="1"/>
</dbReference>
<evidence type="ECO:0000259" key="8">
    <source>
        <dbReference type="Pfam" id="PF00460"/>
    </source>
</evidence>
<evidence type="ECO:0000259" key="10">
    <source>
        <dbReference type="Pfam" id="PF22638"/>
    </source>
</evidence>
<dbReference type="InterPro" id="IPR010930">
    <property type="entry name" value="Flg_bb/hook_C_dom"/>
</dbReference>
<dbReference type="PANTHER" id="PTHR30033">
    <property type="entry name" value="FLAGELLAR HOOK-ASSOCIATED PROTEIN 1"/>
    <property type="match status" value="1"/>
</dbReference>
<dbReference type="Proteomes" id="UP001500730">
    <property type="component" value="Unassembled WGS sequence"/>
</dbReference>
<evidence type="ECO:0000256" key="6">
    <source>
        <dbReference type="ARBA" id="ARBA00023143"/>
    </source>
</evidence>
<sequence length="473" mass="46623">MSTFGALGTAWRGLSAAQQAMDLAGHNVANVGTDGYTRQRIEQSSIGAPAPMGLGVAGPQAGQGVSVDRIARLGNALLDATARATASSAGYDATRATAYDGIEATLREPGTDGLSARLQSFWSAWHDVANRPGDAGAATALLGAARSAVSTLASGRAALETQWADTAAGAHDTVASLNDTAAQVAALNTQIGGALARGSSANELIDTRARLTQSIAATSGATVRDESDGTVTVYLGGNALVRGDTARPVTLTGAAAMSGTAASPVRLEWADQPGHEVGLEGGTLAGTLSVLAPASGGSGGPIAEAAASYDDVATTLAATVNAVHRAGSATSGTTGLDFFRLDPSLPPARGLSVVPTGPDGIATGAVGAGALDGSNADAIARLASGPGSADARWAAFVTATGSAARAVTQQSGISDAAAASARQAQLSGASVSLDEESVNLIASQHAYQAAARVLTAVDEALDTLINRTGMVGR</sequence>
<feature type="domain" description="Flagellar hook-associated protein FlgK helical" evidence="10">
    <location>
        <begin position="102"/>
        <end position="339"/>
    </location>
</feature>
<gene>
    <name evidence="7 11" type="primary">flgK</name>
    <name evidence="11" type="ORF">GCM10009858_21770</name>
</gene>
<dbReference type="Pfam" id="PF22638">
    <property type="entry name" value="FlgK_D1"/>
    <property type="match status" value="1"/>
</dbReference>
<dbReference type="NCBIfam" id="TIGR02492">
    <property type="entry name" value="flgK_ends"/>
    <property type="match status" value="1"/>
</dbReference>
<evidence type="ECO:0000256" key="7">
    <source>
        <dbReference type="RuleBase" id="RU362065"/>
    </source>
</evidence>
<reference evidence="12" key="1">
    <citation type="journal article" date="2019" name="Int. J. Syst. Evol. Microbiol.">
        <title>The Global Catalogue of Microorganisms (GCM) 10K type strain sequencing project: providing services to taxonomists for standard genome sequencing and annotation.</title>
        <authorList>
            <consortium name="The Broad Institute Genomics Platform"/>
            <consortium name="The Broad Institute Genome Sequencing Center for Infectious Disease"/>
            <person name="Wu L."/>
            <person name="Ma J."/>
        </authorList>
    </citation>
    <scope>NUCLEOTIDE SEQUENCE [LARGE SCALE GENOMIC DNA]</scope>
    <source>
        <strain evidence="12">JCM 16259</strain>
    </source>
</reference>
<keyword evidence="11" id="KW-0966">Cell projection</keyword>
<dbReference type="PRINTS" id="PR01005">
    <property type="entry name" value="FLGHOOKAP1"/>
</dbReference>
<keyword evidence="5 7" id="KW-0964">Secreted</keyword>
<dbReference type="SUPFAM" id="SSF64518">
    <property type="entry name" value="Phase 1 flagellin"/>
    <property type="match status" value="1"/>
</dbReference>
<organism evidence="11 12">
    <name type="scientific">Terrabacter carboxydivorans</name>
    <dbReference type="NCBI Taxonomy" id="619730"/>
    <lineage>
        <taxon>Bacteria</taxon>
        <taxon>Bacillati</taxon>
        <taxon>Actinomycetota</taxon>
        <taxon>Actinomycetes</taxon>
        <taxon>Micrococcales</taxon>
        <taxon>Intrasporangiaceae</taxon>
        <taxon>Terrabacter</taxon>
    </lineage>
</organism>
<dbReference type="Pfam" id="PF06429">
    <property type="entry name" value="Flg_bbr_C"/>
    <property type="match status" value="1"/>
</dbReference>
<keyword evidence="6 7" id="KW-0975">Bacterial flagellum</keyword>